<dbReference type="InterPro" id="IPR036770">
    <property type="entry name" value="Ankyrin_rpt-contain_sf"/>
</dbReference>
<feature type="domain" description="BTB" evidence="1">
    <location>
        <begin position="784"/>
        <end position="852"/>
    </location>
</feature>
<evidence type="ECO:0000313" key="3">
    <source>
        <dbReference type="Proteomes" id="UP001146793"/>
    </source>
</evidence>
<gene>
    <name evidence="2" type="ORF">M0812_26556</name>
</gene>
<dbReference type="SUPFAM" id="SSF54695">
    <property type="entry name" value="POZ domain"/>
    <property type="match status" value="1"/>
</dbReference>
<dbReference type="Gene3D" id="3.30.710.10">
    <property type="entry name" value="Potassium Channel Kv1.1, Chain A"/>
    <property type="match status" value="1"/>
</dbReference>
<evidence type="ECO:0000313" key="2">
    <source>
        <dbReference type="EMBL" id="KAJ3426981.1"/>
    </source>
</evidence>
<organism evidence="2 3">
    <name type="scientific">Anaeramoeba flamelloides</name>
    <dbReference type="NCBI Taxonomy" id="1746091"/>
    <lineage>
        <taxon>Eukaryota</taxon>
        <taxon>Metamonada</taxon>
        <taxon>Anaeramoebidae</taxon>
        <taxon>Anaeramoeba</taxon>
    </lineage>
</organism>
<sequence>MSNDDDFFYQYLDSEPQQRMYILPQTSFHNDNITSNGLYLSNDNYRETTNKIESENYKRKQKLFWLCRKNSIDEFFIPKLLTKSFILTNLNWKNIDGVTPLMTVCSNKSVTSQILGQLESNSVNFYLKDNNERNCFLYLLQNPKINYDLLSFFGTLFQESFFNDPDRNFKTPLMYLCENKSLNAILLRYFLNVQQVDLSFQDSIKKTALHYLCSNSIISLELIQLLAKKQEYDTFQIQDYQGYSAFHYLVRNPSVSKEIINWVLKKIFKEYQLTQNNHTHNKNNVIDPSLSMFDFIFSGSSINPIHFQSVITFLIQHKLYSFQILLLKTFSSPSLNLSLLWYFVTIDKFERIFDQNLIKYFETCFSNDYITHEVVLFLFQNYVKVKKDEDLNWQLFELCIEKVRFYKCETICTIFLPYDFDLTVFEKTRISVDKYSKSVYTAKPRCLKNEIPSFENFNSRERILKRILVICWIRQSVVSLQFVKKILNECQSARLFISKDNNEHKTIFSCTFLQLLCQGKPNLDLLKLYFDLNPSLIIKSELNPGCTYGQWGEYLLIILYLKIFKILTNARKFEKRGSVGDCNKSLYEISYLFDLATCKSQVFKYQEFKKIIELNRKESKKFKQKMKQNMKLLKTNDYYKDKIKKIFDVMIFLMDKGARLSKKFQAKRVHDLVLKIFDIINSFETDFQNFYQASIPEQINLNDDHLHKQLIELRTKKSFKNVKILLLTYTKQQINFFINWVYGDVSSTQINLCEDLFQQLNIYEPERLTLKKTFKNLYREQKSKDFTFQLKDKKSIKIHKILLFARAPQLHLMSREINTDKLKSLKDYGKFDKKVWKFFFKFLYTNKCDHKSITLQDFEQISDIFSFFLRDQESHLKYLKYNYLLKKASKK</sequence>
<dbReference type="PROSITE" id="PS50097">
    <property type="entry name" value="BTB"/>
    <property type="match status" value="1"/>
</dbReference>
<accession>A0AAV7YDK1</accession>
<dbReference type="InterPro" id="IPR002110">
    <property type="entry name" value="Ankyrin_rpt"/>
</dbReference>
<protein>
    <submittedName>
        <fullName evidence="2">Molting protein mlt-4</fullName>
    </submittedName>
</protein>
<dbReference type="InterPro" id="IPR011333">
    <property type="entry name" value="SKP1/BTB/POZ_sf"/>
</dbReference>
<dbReference type="Pfam" id="PF12796">
    <property type="entry name" value="Ank_2"/>
    <property type="match status" value="1"/>
</dbReference>
<dbReference type="Proteomes" id="UP001146793">
    <property type="component" value="Unassembled WGS sequence"/>
</dbReference>
<name>A0AAV7YDK1_9EUKA</name>
<evidence type="ECO:0000259" key="1">
    <source>
        <dbReference type="PROSITE" id="PS50097"/>
    </source>
</evidence>
<dbReference type="InterPro" id="IPR000210">
    <property type="entry name" value="BTB/POZ_dom"/>
</dbReference>
<dbReference type="SUPFAM" id="SSF48403">
    <property type="entry name" value="Ankyrin repeat"/>
    <property type="match status" value="1"/>
</dbReference>
<dbReference type="AlphaFoldDB" id="A0AAV7YDK1"/>
<dbReference type="Gene3D" id="1.25.40.20">
    <property type="entry name" value="Ankyrin repeat-containing domain"/>
    <property type="match status" value="1"/>
</dbReference>
<proteinExistence type="predicted"/>
<reference evidence="2" key="1">
    <citation type="submission" date="2022-08" db="EMBL/GenBank/DDBJ databases">
        <title>Novel sulphate-reducing endosymbionts in the free-living metamonad Anaeramoeba.</title>
        <authorList>
            <person name="Jerlstrom-Hultqvist J."/>
            <person name="Cepicka I."/>
            <person name="Gallot-Lavallee L."/>
            <person name="Salas-Leiva D."/>
            <person name="Curtis B.A."/>
            <person name="Zahonova K."/>
            <person name="Pipaliya S."/>
            <person name="Dacks J."/>
            <person name="Roger A.J."/>
        </authorList>
    </citation>
    <scope>NUCLEOTIDE SEQUENCE</scope>
    <source>
        <strain evidence="2">Busselton2</strain>
    </source>
</reference>
<comment type="caution">
    <text evidence="2">The sequence shown here is derived from an EMBL/GenBank/DDBJ whole genome shotgun (WGS) entry which is preliminary data.</text>
</comment>
<dbReference type="EMBL" id="JANTQA010000063">
    <property type="protein sequence ID" value="KAJ3426981.1"/>
    <property type="molecule type" value="Genomic_DNA"/>
</dbReference>